<evidence type="ECO:0000313" key="2">
    <source>
        <dbReference type="EMBL" id="KNZ46915.1"/>
    </source>
</evidence>
<dbReference type="AlphaFoldDB" id="A0A0L6UGK8"/>
<organism evidence="2 3">
    <name type="scientific">Puccinia sorghi</name>
    <dbReference type="NCBI Taxonomy" id="27349"/>
    <lineage>
        <taxon>Eukaryota</taxon>
        <taxon>Fungi</taxon>
        <taxon>Dikarya</taxon>
        <taxon>Basidiomycota</taxon>
        <taxon>Pucciniomycotina</taxon>
        <taxon>Pucciniomycetes</taxon>
        <taxon>Pucciniales</taxon>
        <taxon>Pucciniaceae</taxon>
        <taxon>Puccinia</taxon>
    </lineage>
</organism>
<gene>
    <name evidence="2" type="ORF">VP01_6839g1</name>
</gene>
<feature type="transmembrane region" description="Helical" evidence="1">
    <location>
        <begin position="14"/>
        <end position="37"/>
    </location>
</feature>
<proteinExistence type="predicted"/>
<keyword evidence="1" id="KW-0472">Membrane</keyword>
<dbReference type="VEuPathDB" id="FungiDB:VP01_6839g1"/>
<dbReference type="OrthoDB" id="2504051at2759"/>
<dbReference type="EMBL" id="LAVV01012204">
    <property type="protein sequence ID" value="KNZ46915.1"/>
    <property type="molecule type" value="Genomic_DNA"/>
</dbReference>
<comment type="caution">
    <text evidence="2">The sequence shown here is derived from an EMBL/GenBank/DDBJ whole genome shotgun (WGS) entry which is preliminary data.</text>
</comment>
<protein>
    <submittedName>
        <fullName evidence="2">Uncharacterized protein</fullName>
    </submittedName>
</protein>
<keyword evidence="1" id="KW-0812">Transmembrane</keyword>
<dbReference type="Proteomes" id="UP000037035">
    <property type="component" value="Unassembled WGS sequence"/>
</dbReference>
<reference evidence="2 3" key="1">
    <citation type="submission" date="2015-08" db="EMBL/GenBank/DDBJ databases">
        <title>Next Generation Sequencing and Analysis of the Genome of Puccinia sorghi L Schw, the Causal Agent of Maize Common Rust.</title>
        <authorList>
            <person name="Rochi L."/>
            <person name="Burguener G."/>
            <person name="Darino M."/>
            <person name="Turjanski A."/>
            <person name="Kreff E."/>
            <person name="Dieguez M.J."/>
            <person name="Sacco F."/>
        </authorList>
    </citation>
    <scope>NUCLEOTIDE SEQUENCE [LARGE SCALE GENOMIC DNA]</scope>
    <source>
        <strain evidence="2 3">RO10H11247</strain>
    </source>
</reference>
<name>A0A0L6UGK8_9BASI</name>
<keyword evidence="1" id="KW-1133">Transmembrane helix</keyword>
<accession>A0A0L6UGK8</accession>
<evidence type="ECO:0000313" key="3">
    <source>
        <dbReference type="Proteomes" id="UP000037035"/>
    </source>
</evidence>
<evidence type="ECO:0000256" key="1">
    <source>
        <dbReference type="SAM" id="Phobius"/>
    </source>
</evidence>
<keyword evidence="3" id="KW-1185">Reference proteome</keyword>
<sequence>MVEYEQNTLPNLRYLGQAVVGAVPKLYDLFFVINWGFRARDFPKIRLALLRMVTAHHYLYRPTGETSSQWEMIDNQLDQLRSFSHQKQF</sequence>